<evidence type="ECO:0000313" key="2">
    <source>
        <dbReference type="Proteomes" id="UP000249134"/>
    </source>
</evidence>
<sequence>MDIPSGTVSISLAIIIEEESSMNFNALHKYDNILQA</sequence>
<keyword evidence="2" id="KW-1185">Reference proteome</keyword>
<dbReference type="Proteomes" id="UP000249134">
    <property type="component" value="Chromosome 1"/>
</dbReference>
<accession>A0A2X4VTH2</accession>
<organism evidence="1 2">
    <name type="scientific">Lederbergia lenta</name>
    <name type="common">Bacillus lentus</name>
    <dbReference type="NCBI Taxonomy" id="1467"/>
    <lineage>
        <taxon>Bacteria</taxon>
        <taxon>Bacillati</taxon>
        <taxon>Bacillota</taxon>
        <taxon>Bacilli</taxon>
        <taxon>Bacillales</taxon>
        <taxon>Bacillaceae</taxon>
        <taxon>Lederbergia</taxon>
    </lineage>
</organism>
<evidence type="ECO:0000313" key="1">
    <source>
        <dbReference type="EMBL" id="SQI53599.1"/>
    </source>
</evidence>
<dbReference type="KEGG" id="blen:NCTC4824_00977"/>
<reference evidence="1 2" key="1">
    <citation type="submission" date="2018-06" db="EMBL/GenBank/DDBJ databases">
        <authorList>
            <consortium name="Pathogen Informatics"/>
            <person name="Doyle S."/>
        </authorList>
    </citation>
    <scope>NUCLEOTIDE SEQUENCE [LARGE SCALE GENOMIC DNA]</scope>
    <source>
        <strain evidence="1 2">NCTC4824</strain>
    </source>
</reference>
<proteinExistence type="predicted"/>
<protein>
    <submittedName>
        <fullName evidence="1">Uncharacterized protein</fullName>
    </submittedName>
</protein>
<dbReference type="STRING" id="1348624.GCA_001591545_00077"/>
<dbReference type="EMBL" id="LS483476">
    <property type="protein sequence ID" value="SQI53599.1"/>
    <property type="molecule type" value="Genomic_DNA"/>
</dbReference>
<dbReference type="AlphaFoldDB" id="A0A2X4VTH2"/>
<gene>
    <name evidence="1" type="ORF">NCTC4824_00977</name>
</gene>
<name>A0A2X4VTH2_LEDLE</name>